<organism evidence="2 3">
    <name type="scientific">Cognatilysobacter lacus</name>
    <dbReference type="NCBI Taxonomy" id="1643323"/>
    <lineage>
        <taxon>Bacteria</taxon>
        <taxon>Pseudomonadati</taxon>
        <taxon>Pseudomonadota</taxon>
        <taxon>Gammaproteobacteria</taxon>
        <taxon>Lysobacterales</taxon>
        <taxon>Lysobacteraceae</taxon>
        <taxon>Cognatilysobacter</taxon>
    </lineage>
</organism>
<dbReference type="AlphaFoldDB" id="A0A5D8YYC7"/>
<evidence type="ECO:0008006" key="4">
    <source>
        <dbReference type="Google" id="ProtNLM"/>
    </source>
</evidence>
<gene>
    <name evidence="2" type="ORF">FW784_11865</name>
</gene>
<sequence>MRSPVLLLLLATTAHASGFDARVAAAKAAIAMPGGRAYDMAMVPAIHAAIVPCVPASPDPAGAGAFVLVADVDSTGRVLSADVRPASPIARCFARHLGADRLRRPPAHLPRTWPIVVNMQTRR</sequence>
<dbReference type="Proteomes" id="UP000323164">
    <property type="component" value="Unassembled WGS sequence"/>
</dbReference>
<dbReference type="EMBL" id="VTRV01000157">
    <property type="protein sequence ID" value="TZF86863.1"/>
    <property type="molecule type" value="Genomic_DNA"/>
</dbReference>
<name>A0A5D8YYC7_9GAMM</name>
<dbReference type="OrthoDB" id="5954890at2"/>
<protein>
    <recommendedName>
        <fullName evidence="4">TonB C-terminal domain-containing protein</fullName>
    </recommendedName>
</protein>
<keyword evidence="1" id="KW-0732">Signal</keyword>
<dbReference type="RefSeq" id="WP_149353552.1">
    <property type="nucleotide sequence ID" value="NZ_VTRV01000157.1"/>
</dbReference>
<feature type="signal peptide" evidence="1">
    <location>
        <begin position="1"/>
        <end position="16"/>
    </location>
</feature>
<evidence type="ECO:0000256" key="1">
    <source>
        <dbReference type="SAM" id="SignalP"/>
    </source>
</evidence>
<evidence type="ECO:0000313" key="2">
    <source>
        <dbReference type="EMBL" id="TZF86863.1"/>
    </source>
</evidence>
<reference evidence="2 3" key="1">
    <citation type="submission" date="2019-08" db="EMBL/GenBank/DDBJ databases">
        <title>Draft genome sequence of Lysobacter sp. UKS-15.</title>
        <authorList>
            <person name="Im W.-T."/>
        </authorList>
    </citation>
    <scope>NUCLEOTIDE SEQUENCE [LARGE SCALE GENOMIC DNA]</scope>
    <source>
        <strain evidence="2 3">UKS-15</strain>
    </source>
</reference>
<keyword evidence="3" id="KW-1185">Reference proteome</keyword>
<accession>A0A5D8YYC7</accession>
<proteinExistence type="predicted"/>
<evidence type="ECO:0000313" key="3">
    <source>
        <dbReference type="Proteomes" id="UP000323164"/>
    </source>
</evidence>
<comment type="caution">
    <text evidence="2">The sequence shown here is derived from an EMBL/GenBank/DDBJ whole genome shotgun (WGS) entry which is preliminary data.</text>
</comment>
<feature type="chain" id="PRO_5022876796" description="TonB C-terminal domain-containing protein" evidence="1">
    <location>
        <begin position="17"/>
        <end position="123"/>
    </location>
</feature>